<keyword evidence="2" id="KW-1185">Reference proteome</keyword>
<accession>A0ABT9SFQ5</accession>
<dbReference type="EMBL" id="JAUSRO010000020">
    <property type="protein sequence ID" value="MDP9902628.1"/>
    <property type="molecule type" value="Genomic_DNA"/>
</dbReference>
<gene>
    <name evidence="1" type="ORF">J2W36_004905</name>
</gene>
<comment type="caution">
    <text evidence="1">The sequence shown here is derived from an EMBL/GenBank/DDBJ whole genome shotgun (WGS) entry which is preliminary data.</text>
</comment>
<sequence>MRPAGEVRQALYRASSELATADSAPTLRELAAASQVGLLAARRTVSDMCRVGVLHIARTRKVPYRNRPVAEYCPRKPAQQVESRCALQAIVTTWASPSV</sequence>
<evidence type="ECO:0000313" key="1">
    <source>
        <dbReference type="EMBL" id="MDP9902628.1"/>
    </source>
</evidence>
<dbReference type="GO" id="GO:0003677">
    <property type="term" value="F:DNA binding"/>
    <property type="evidence" value="ECO:0007669"/>
    <property type="project" value="UniProtKB-KW"/>
</dbReference>
<proteinExistence type="predicted"/>
<organism evidence="1 2">
    <name type="scientific">Variovorax ginsengisoli</name>
    <dbReference type="NCBI Taxonomy" id="363844"/>
    <lineage>
        <taxon>Bacteria</taxon>
        <taxon>Pseudomonadati</taxon>
        <taxon>Pseudomonadota</taxon>
        <taxon>Betaproteobacteria</taxon>
        <taxon>Burkholderiales</taxon>
        <taxon>Comamonadaceae</taxon>
        <taxon>Variovorax</taxon>
    </lineage>
</organism>
<name>A0ABT9SFQ5_9BURK</name>
<reference evidence="1 2" key="1">
    <citation type="submission" date="2023-07" db="EMBL/GenBank/DDBJ databases">
        <title>Sorghum-associated microbial communities from plants grown in Nebraska, USA.</title>
        <authorList>
            <person name="Schachtman D."/>
        </authorList>
    </citation>
    <scope>NUCLEOTIDE SEQUENCE [LARGE SCALE GENOMIC DNA]</scope>
    <source>
        <strain evidence="1 2">DS1607</strain>
    </source>
</reference>
<dbReference type="Proteomes" id="UP001226867">
    <property type="component" value="Unassembled WGS sequence"/>
</dbReference>
<keyword evidence="1" id="KW-0238">DNA-binding</keyword>
<protein>
    <submittedName>
        <fullName evidence="1">DNA-binding transcriptional regulator YhcF (GntR family)</fullName>
    </submittedName>
</protein>
<dbReference type="RefSeq" id="WP_307692364.1">
    <property type="nucleotide sequence ID" value="NZ_JAUSRO010000020.1"/>
</dbReference>
<evidence type="ECO:0000313" key="2">
    <source>
        <dbReference type="Proteomes" id="UP001226867"/>
    </source>
</evidence>